<dbReference type="InterPro" id="IPR023366">
    <property type="entry name" value="ATP_synth_asu-like_sf"/>
</dbReference>
<dbReference type="FunFam" id="2.40.30.20:FF:000004">
    <property type="entry name" value="Riboflavin synthase, alpha subunit"/>
    <property type="match status" value="1"/>
</dbReference>
<evidence type="ECO:0000256" key="3">
    <source>
        <dbReference type="ARBA" id="ARBA00004887"/>
    </source>
</evidence>
<dbReference type="InterPro" id="IPR017938">
    <property type="entry name" value="Riboflavin_synthase-like_b-brl"/>
</dbReference>
<dbReference type="InterPro" id="IPR001783">
    <property type="entry name" value="Lumazine-bd"/>
</dbReference>
<dbReference type="NCBIfam" id="TIGR00187">
    <property type="entry name" value="ribE"/>
    <property type="match status" value="1"/>
</dbReference>
<comment type="catalytic activity">
    <reaction evidence="1">
        <text>2 6,7-dimethyl-8-(1-D-ribityl)lumazine + H(+) = 5-amino-6-(D-ribitylamino)uracil + riboflavin</text>
        <dbReference type="Rhea" id="RHEA:20772"/>
        <dbReference type="ChEBI" id="CHEBI:15378"/>
        <dbReference type="ChEBI" id="CHEBI:15934"/>
        <dbReference type="ChEBI" id="CHEBI:57986"/>
        <dbReference type="ChEBI" id="CHEBI:58201"/>
        <dbReference type="EC" id="2.5.1.9"/>
    </reaction>
</comment>
<dbReference type="Pfam" id="PF00677">
    <property type="entry name" value="Lum_binding"/>
    <property type="match status" value="2"/>
</dbReference>
<evidence type="ECO:0000313" key="15">
    <source>
        <dbReference type="Proteomes" id="UP000824261"/>
    </source>
</evidence>
<dbReference type="NCBIfam" id="NF009566">
    <property type="entry name" value="PRK13020.1"/>
    <property type="match status" value="1"/>
</dbReference>
<comment type="pathway">
    <text evidence="3">Cofactor biosynthesis; riboflavin biosynthesis; riboflavin from 2-hydroxy-3-oxobutyl phosphate and 5-amino-6-(D-ribitylamino)uracil: step 2/2.</text>
</comment>
<evidence type="ECO:0000256" key="4">
    <source>
        <dbReference type="ARBA" id="ARBA00011233"/>
    </source>
</evidence>
<evidence type="ECO:0000256" key="7">
    <source>
        <dbReference type="ARBA" id="ARBA00022619"/>
    </source>
</evidence>
<protein>
    <recommendedName>
        <fullName evidence="6 10">Riboflavin synthase</fullName>
        <ecNumber evidence="5 10">2.5.1.9</ecNumber>
    </recommendedName>
</protein>
<feature type="region of interest" description="Disordered" evidence="12">
    <location>
        <begin position="233"/>
        <end position="267"/>
    </location>
</feature>
<dbReference type="SUPFAM" id="SSF63380">
    <property type="entry name" value="Riboflavin synthase domain-like"/>
    <property type="match status" value="2"/>
</dbReference>
<dbReference type="FunFam" id="2.40.30.20:FF:000003">
    <property type="entry name" value="Riboflavin synthase, alpha subunit"/>
    <property type="match status" value="1"/>
</dbReference>
<evidence type="ECO:0000256" key="11">
    <source>
        <dbReference type="PROSITE-ProRule" id="PRU00524"/>
    </source>
</evidence>
<dbReference type="PANTHER" id="PTHR21098">
    <property type="entry name" value="RIBOFLAVIN SYNTHASE ALPHA CHAIN"/>
    <property type="match status" value="1"/>
</dbReference>
<evidence type="ECO:0000256" key="10">
    <source>
        <dbReference type="NCBIfam" id="TIGR00187"/>
    </source>
</evidence>
<evidence type="ECO:0000256" key="6">
    <source>
        <dbReference type="ARBA" id="ARBA00013950"/>
    </source>
</evidence>
<feature type="domain" description="Lumazine-binding" evidence="13">
    <location>
        <begin position="1"/>
        <end position="96"/>
    </location>
</feature>
<evidence type="ECO:0000256" key="5">
    <source>
        <dbReference type="ARBA" id="ARBA00012827"/>
    </source>
</evidence>
<keyword evidence="9" id="KW-0677">Repeat</keyword>
<comment type="caution">
    <text evidence="14">The sequence shown here is derived from an EMBL/GenBank/DDBJ whole genome shotgun (WGS) entry which is preliminary data.</text>
</comment>
<dbReference type="PANTHER" id="PTHR21098:SF12">
    <property type="entry name" value="RIBOFLAVIN SYNTHASE"/>
    <property type="match status" value="1"/>
</dbReference>
<evidence type="ECO:0000256" key="9">
    <source>
        <dbReference type="ARBA" id="ARBA00022737"/>
    </source>
</evidence>
<proteinExistence type="predicted"/>
<name>A0A9D0ZYK3_9ACTN</name>
<reference evidence="14" key="1">
    <citation type="submission" date="2020-10" db="EMBL/GenBank/DDBJ databases">
        <authorList>
            <person name="Gilroy R."/>
        </authorList>
    </citation>
    <scope>NUCLEOTIDE SEQUENCE</scope>
    <source>
        <strain evidence="14">ChiGjej1B1-2707</strain>
    </source>
</reference>
<evidence type="ECO:0000256" key="8">
    <source>
        <dbReference type="ARBA" id="ARBA00022679"/>
    </source>
</evidence>
<evidence type="ECO:0000313" key="14">
    <source>
        <dbReference type="EMBL" id="HIR00990.1"/>
    </source>
</evidence>
<dbReference type="PROSITE" id="PS51177">
    <property type="entry name" value="LUMAZINE_BIND"/>
    <property type="match status" value="2"/>
</dbReference>
<keyword evidence="8 14" id="KW-0808">Transferase</keyword>
<evidence type="ECO:0000256" key="2">
    <source>
        <dbReference type="ARBA" id="ARBA00002803"/>
    </source>
</evidence>
<gene>
    <name evidence="14" type="ORF">IAA69_01795</name>
</gene>
<dbReference type="Proteomes" id="UP000824261">
    <property type="component" value="Unassembled WGS sequence"/>
</dbReference>
<sequence length="267" mass="28142">MFTGIVEEVGCVRSLRRGARSCELTVAARTVLSDVRTGDSIAVNGVCLTVKRFTASTFSADVMPETLDRSSLGALSPGDAVNLERALSANGRFGGHIVSGHIDGTGVVQSIRQDDNAVWFAIEAPASIMRLVVEKGSIAIEGVSLTVARTDDRSFSVSVIPHTRAATNLAAKRPGDVVNLENDVVGKYVERLLAQGSACFPQSAGWPADVRPEPALDGRGLSGGFADGRLRTAMPGLPDFSNAGSPSSRADPSRRGVTREFLRENGF</sequence>
<dbReference type="NCBIfam" id="NF006767">
    <property type="entry name" value="PRK09289.1"/>
    <property type="match status" value="1"/>
</dbReference>
<evidence type="ECO:0000259" key="13">
    <source>
        <dbReference type="PROSITE" id="PS51177"/>
    </source>
</evidence>
<dbReference type="GO" id="GO:0004746">
    <property type="term" value="F:riboflavin synthase activity"/>
    <property type="evidence" value="ECO:0007669"/>
    <property type="project" value="UniProtKB-UniRule"/>
</dbReference>
<keyword evidence="7" id="KW-0686">Riboflavin biosynthesis</keyword>
<dbReference type="Gene3D" id="2.40.30.20">
    <property type="match status" value="2"/>
</dbReference>
<evidence type="ECO:0000256" key="12">
    <source>
        <dbReference type="SAM" id="MobiDB-lite"/>
    </source>
</evidence>
<evidence type="ECO:0000256" key="1">
    <source>
        <dbReference type="ARBA" id="ARBA00000968"/>
    </source>
</evidence>
<accession>A0A9D0ZYK3</accession>
<feature type="domain" description="Lumazine-binding" evidence="13">
    <location>
        <begin position="97"/>
        <end position="193"/>
    </location>
</feature>
<comment type="subunit">
    <text evidence="4">Homotrimer.</text>
</comment>
<dbReference type="EC" id="2.5.1.9" evidence="5 10"/>
<comment type="function">
    <text evidence="2">Catalyzes the dismutation of two molecules of 6,7-dimethyl-8-ribityllumazine, resulting in the formation of riboflavin and 5-amino-6-(D-ribitylamino)uracil.</text>
</comment>
<dbReference type="GO" id="GO:0009231">
    <property type="term" value="P:riboflavin biosynthetic process"/>
    <property type="evidence" value="ECO:0007669"/>
    <property type="project" value="UniProtKB-KW"/>
</dbReference>
<dbReference type="AlphaFoldDB" id="A0A9D0ZYK3"/>
<dbReference type="CDD" id="cd00402">
    <property type="entry name" value="Riboflavin_synthase_like"/>
    <property type="match status" value="1"/>
</dbReference>
<feature type="repeat" description="Lumazine-binding" evidence="11">
    <location>
        <begin position="1"/>
        <end position="96"/>
    </location>
</feature>
<organism evidence="14 15">
    <name type="scientific">Candidatus Aveggerthella stercoripullorum</name>
    <dbReference type="NCBI Taxonomy" id="2840688"/>
    <lineage>
        <taxon>Bacteria</taxon>
        <taxon>Bacillati</taxon>
        <taxon>Actinomycetota</taxon>
        <taxon>Coriobacteriia</taxon>
        <taxon>Eggerthellales</taxon>
        <taxon>Eggerthellaceae</taxon>
        <taxon>Eggerthellaceae incertae sedis</taxon>
        <taxon>Candidatus Aveggerthella</taxon>
    </lineage>
</organism>
<reference evidence="14" key="2">
    <citation type="journal article" date="2021" name="PeerJ">
        <title>Extensive microbial diversity within the chicken gut microbiome revealed by metagenomics and culture.</title>
        <authorList>
            <person name="Gilroy R."/>
            <person name="Ravi A."/>
            <person name="Getino M."/>
            <person name="Pursley I."/>
            <person name="Horton D.L."/>
            <person name="Alikhan N.F."/>
            <person name="Baker D."/>
            <person name="Gharbi K."/>
            <person name="Hall N."/>
            <person name="Watson M."/>
            <person name="Adriaenssens E.M."/>
            <person name="Foster-Nyarko E."/>
            <person name="Jarju S."/>
            <person name="Secka A."/>
            <person name="Antonio M."/>
            <person name="Oren A."/>
            <person name="Chaudhuri R.R."/>
            <person name="La Ragione R."/>
            <person name="Hildebrand F."/>
            <person name="Pallen M.J."/>
        </authorList>
    </citation>
    <scope>NUCLEOTIDE SEQUENCE</scope>
    <source>
        <strain evidence="14">ChiGjej1B1-2707</strain>
    </source>
</reference>
<feature type="repeat" description="Lumazine-binding" evidence="11">
    <location>
        <begin position="97"/>
        <end position="193"/>
    </location>
</feature>
<dbReference type="EMBL" id="DVGB01000021">
    <property type="protein sequence ID" value="HIR00990.1"/>
    <property type="molecule type" value="Genomic_DNA"/>
</dbReference>
<dbReference type="InterPro" id="IPR026017">
    <property type="entry name" value="Lumazine-bd_dom"/>
</dbReference>
<feature type="compositionally biased region" description="Basic and acidic residues" evidence="12">
    <location>
        <begin position="251"/>
        <end position="267"/>
    </location>
</feature>